<dbReference type="EMBL" id="JAFMOU010000070">
    <property type="protein sequence ID" value="MBU9836405.1"/>
    <property type="molecule type" value="Genomic_DNA"/>
</dbReference>
<dbReference type="Proteomes" id="UP000699865">
    <property type="component" value="Unassembled WGS sequence"/>
</dbReference>
<dbReference type="Pfam" id="PF07377">
    <property type="entry name" value="DUF1493"/>
    <property type="match status" value="1"/>
</dbReference>
<dbReference type="RefSeq" id="WP_129953367.1">
    <property type="nucleotide sequence ID" value="NZ_JAFMOS010000546.1"/>
</dbReference>
<keyword evidence="2" id="KW-1185">Reference proteome</keyword>
<organism evidence="1 2">
    <name type="scientific">Rahnella perminowiae</name>
    <dbReference type="NCBI Taxonomy" id="2816244"/>
    <lineage>
        <taxon>Bacteria</taxon>
        <taxon>Pseudomonadati</taxon>
        <taxon>Pseudomonadota</taxon>
        <taxon>Gammaproteobacteria</taxon>
        <taxon>Enterobacterales</taxon>
        <taxon>Yersiniaceae</taxon>
        <taxon>Rahnella</taxon>
    </lineage>
</organism>
<accession>A0ABS6L3H7</accession>
<evidence type="ECO:0000313" key="1">
    <source>
        <dbReference type="EMBL" id="MBU9836405.1"/>
    </source>
</evidence>
<evidence type="ECO:0000313" key="2">
    <source>
        <dbReference type="Proteomes" id="UP000699865"/>
    </source>
</evidence>
<reference evidence="1 2" key="1">
    <citation type="submission" date="2021-03" db="EMBL/GenBank/DDBJ databases">
        <title>Five novel Rahnella species.</title>
        <authorList>
            <person name="Brady C."/>
            <person name="Asselin J."/>
            <person name="Beer S."/>
            <person name="Bruberg M.B."/>
            <person name="Crampton B."/>
            <person name="Venter S."/>
            <person name="Arnold D."/>
            <person name="Denman S."/>
        </authorList>
    </citation>
    <scope>NUCLEOTIDE SEQUENCE [LARGE SCALE GENOMIC DNA]</scope>
    <source>
        <strain evidence="1 2">L72c</strain>
    </source>
</reference>
<dbReference type="InterPro" id="IPR010862">
    <property type="entry name" value="DUF1493"/>
</dbReference>
<gene>
    <name evidence="1" type="ORF">J1786_16495</name>
</gene>
<proteinExistence type="predicted"/>
<name>A0ABS6L3H7_9GAMM</name>
<comment type="caution">
    <text evidence="1">The sequence shown here is derived from an EMBL/GenBank/DDBJ whole genome shotgun (WGS) entry which is preliminary data.</text>
</comment>
<protein>
    <submittedName>
        <fullName evidence="1">DUF1493 family protein</fullName>
    </submittedName>
</protein>
<sequence>MDVLLMEEKVLLMFREEIPGYYDFDLKREVPLEFDTELQDFAPGDDFVYALEAYEKTFKVDLSVVNWSFYFPWENLPFFTRWFKVKRKDIEKTRKPLTVRMFAESAKAGKWLYD</sequence>